<gene>
    <name evidence="1" type="ORF">ACFSTG_07450</name>
</gene>
<dbReference type="Proteomes" id="UP001597468">
    <property type="component" value="Unassembled WGS sequence"/>
</dbReference>
<name>A0ABW5IVP4_9FLAO</name>
<proteinExistence type="predicted"/>
<accession>A0ABW5IVP4</accession>
<dbReference type="RefSeq" id="WP_380750819.1">
    <property type="nucleotide sequence ID" value="NZ_JBHULT010000006.1"/>
</dbReference>
<protein>
    <submittedName>
        <fullName evidence="1">DUF4238 domain-containing protein</fullName>
    </submittedName>
</protein>
<dbReference type="Pfam" id="PF14022">
    <property type="entry name" value="DUF4238"/>
    <property type="match status" value="1"/>
</dbReference>
<dbReference type="EMBL" id="JBHULT010000006">
    <property type="protein sequence ID" value="MFD2517724.1"/>
    <property type="molecule type" value="Genomic_DNA"/>
</dbReference>
<evidence type="ECO:0000313" key="1">
    <source>
        <dbReference type="EMBL" id="MFD2517724.1"/>
    </source>
</evidence>
<comment type="caution">
    <text evidence="1">The sequence shown here is derived from an EMBL/GenBank/DDBJ whole genome shotgun (WGS) entry which is preliminary data.</text>
</comment>
<organism evidence="1 2">
    <name type="scientific">Salinimicrobium flavum</name>
    <dbReference type="NCBI Taxonomy" id="1737065"/>
    <lineage>
        <taxon>Bacteria</taxon>
        <taxon>Pseudomonadati</taxon>
        <taxon>Bacteroidota</taxon>
        <taxon>Flavobacteriia</taxon>
        <taxon>Flavobacteriales</taxon>
        <taxon>Flavobacteriaceae</taxon>
        <taxon>Salinimicrobium</taxon>
    </lineage>
</organism>
<evidence type="ECO:0000313" key="2">
    <source>
        <dbReference type="Proteomes" id="UP001597468"/>
    </source>
</evidence>
<reference evidence="2" key="1">
    <citation type="journal article" date="2019" name="Int. J. Syst. Evol. Microbiol.">
        <title>The Global Catalogue of Microorganisms (GCM) 10K type strain sequencing project: providing services to taxonomists for standard genome sequencing and annotation.</title>
        <authorList>
            <consortium name="The Broad Institute Genomics Platform"/>
            <consortium name="The Broad Institute Genome Sequencing Center for Infectious Disease"/>
            <person name="Wu L."/>
            <person name="Ma J."/>
        </authorList>
    </citation>
    <scope>NUCLEOTIDE SEQUENCE [LARGE SCALE GENOMIC DNA]</scope>
    <source>
        <strain evidence="2">KCTC 42585</strain>
    </source>
</reference>
<dbReference type="InterPro" id="IPR025332">
    <property type="entry name" value="DUF4238"/>
</dbReference>
<sequence length="313" mass="37442">MERNIKKKRQHYVWRNYLRSWSNSKDIIPALIKKEKKIATPNLMGVAQERFYYSLVEFTVEEEIVLKQLISNLSNDDTKEIYQQYFNLFTTYSRFKRILESNDLPTKQKSEIEEKLDLMKVNLMEDFHSDFENFGHKLMLVEKPEDLMFLEDEESLIKTLIFLCFQYVRTKKMQNNFSQKFENHLTILPKYFHVISFVLATGMANGLRFYKQTKFIFIENISKIDFITSDQPITNLLEDERDELGNIKSLEFYYPLSPKVALKIHYKDEGLKFDHIKATEDQVNSLNHIVFNRSEEFIFACTTKELEKYKNCL</sequence>
<keyword evidence="2" id="KW-1185">Reference proteome</keyword>